<feature type="transmembrane region" description="Helical" evidence="1">
    <location>
        <begin position="230"/>
        <end position="251"/>
    </location>
</feature>
<evidence type="ECO:0000256" key="1">
    <source>
        <dbReference type="SAM" id="Phobius"/>
    </source>
</evidence>
<comment type="caution">
    <text evidence="2">The sequence shown here is derived from an EMBL/GenBank/DDBJ whole genome shotgun (WGS) entry which is preliminary data.</text>
</comment>
<keyword evidence="1" id="KW-1133">Transmembrane helix</keyword>
<dbReference type="EMBL" id="DWWV01000042">
    <property type="protein sequence ID" value="HJC09921.1"/>
    <property type="molecule type" value="Genomic_DNA"/>
</dbReference>
<keyword evidence="1" id="KW-0472">Membrane</keyword>
<sequence length="264" mass="28903">MRKKVLCLVMTGAVIAGTMTVGTGTTVYAEDFTSQGDWSVTFNGEGMESSFSSQEMADEIYGILPGDSIEIKVDVRNDSQEDTDWYMSNEVLKSLEEGSTAQGGAYGYHLRYVNGSGEETVLFDSDTIGGDEGEGALQEVTGSLEDYFYLDRLGSEEGGSVYLTVALDGETQGNDYQNTLAQLQMNFATEIVQPETVQEEDKVVKRTVKEEDRTIYRTRRVKTGDESQTLLFSTIALVSGLVLLGSGVMVLKKKKDSEEGELRS</sequence>
<dbReference type="NCBIfam" id="TIGR01167">
    <property type="entry name" value="LPXTG_anchor"/>
    <property type="match status" value="1"/>
</dbReference>
<name>A0A9D2N2W9_9FIRM</name>
<protein>
    <submittedName>
        <fullName evidence="2">Sortase B protein-sorting domain-containing protein</fullName>
    </submittedName>
</protein>
<organism evidence="2 3">
    <name type="scientific">Candidatus Blautia merdigallinarum</name>
    <dbReference type="NCBI Taxonomy" id="2838495"/>
    <lineage>
        <taxon>Bacteria</taxon>
        <taxon>Bacillati</taxon>
        <taxon>Bacillota</taxon>
        <taxon>Clostridia</taxon>
        <taxon>Lachnospirales</taxon>
        <taxon>Lachnospiraceae</taxon>
        <taxon>Blautia</taxon>
    </lineage>
</organism>
<dbReference type="Proteomes" id="UP000823893">
    <property type="component" value="Unassembled WGS sequence"/>
</dbReference>
<reference evidence="2" key="1">
    <citation type="journal article" date="2021" name="PeerJ">
        <title>Extensive microbial diversity within the chicken gut microbiome revealed by metagenomics and culture.</title>
        <authorList>
            <person name="Gilroy R."/>
            <person name="Ravi A."/>
            <person name="Getino M."/>
            <person name="Pursley I."/>
            <person name="Horton D.L."/>
            <person name="Alikhan N.F."/>
            <person name="Baker D."/>
            <person name="Gharbi K."/>
            <person name="Hall N."/>
            <person name="Watson M."/>
            <person name="Adriaenssens E.M."/>
            <person name="Foster-Nyarko E."/>
            <person name="Jarju S."/>
            <person name="Secka A."/>
            <person name="Antonio M."/>
            <person name="Oren A."/>
            <person name="Chaudhuri R.R."/>
            <person name="La Ragione R."/>
            <person name="Hildebrand F."/>
            <person name="Pallen M.J."/>
        </authorList>
    </citation>
    <scope>NUCLEOTIDE SEQUENCE</scope>
    <source>
        <strain evidence="2">ChiSxjej6B18-287</strain>
    </source>
</reference>
<dbReference type="InterPro" id="IPR017502">
    <property type="entry name" value="Sortase_SrtB_target"/>
</dbReference>
<dbReference type="AlphaFoldDB" id="A0A9D2N2W9"/>
<gene>
    <name evidence="2" type="ORF">H9935_03785</name>
</gene>
<evidence type="ECO:0000313" key="2">
    <source>
        <dbReference type="EMBL" id="HJC09921.1"/>
    </source>
</evidence>
<reference evidence="2" key="2">
    <citation type="submission" date="2021-04" db="EMBL/GenBank/DDBJ databases">
        <authorList>
            <person name="Gilroy R."/>
        </authorList>
    </citation>
    <scope>NUCLEOTIDE SEQUENCE</scope>
    <source>
        <strain evidence="2">ChiSxjej6B18-287</strain>
    </source>
</reference>
<evidence type="ECO:0000313" key="3">
    <source>
        <dbReference type="Proteomes" id="UP000823893"/>
    </source>
</evidence>
<accession>A0A9D2N2W9</accession>
<proteinExistence type="predicted"/>
<keyword evidence="1" id="KW-0812">Transmembrane</keyword>
<dbReference type="NCBIfam" id="TIGR03063">
    <property type="entry name" value="srtB_target"/>
    <property type="match status" value="1"/>
</dbReference>